<feature type="compositionally biased region" description="Polar residues" evidence="1">
    <location>
        <begin position="66"/>
        <end position="78"/>
    </location>
</feature>
<evidence type="ECO:0000313" key="2">
    <source>
        <dbReference type="EMBL" id="TRX97487.1"/>
    </source>
</evidence>
<accession>A0A553IBB1</accession>
<evidence type="ECO:0000256" key="1">
    <source>
        <dbReference type="SAM" id="MobiDB-lite"/>
    </source>
</evidence>
<evidence type="ECO:0000313" key="3">
    <source>
        <dbReference type="Proteomes" id="UP000319160"/>
    </source>
</evidence>
<dbReference type="OrthoDB" id="4726080at2759"/>
<dbReference type="EMBL" id="VFLP01000006">
    <property type="protein sequence ID" value="TRX97487.1"/>
    <property type="molecule type" value="Genomic_DNA"/>
</dbReference>
<gene>
    <name evidence="2" type="ORF">FHL15_001765</name>
</gene>
<proteinExistence type="predicted"/>
<sequence length="204" mass="22823">MAYYYNPDGIPWVPTSKEYWDDRLRKSRDETLEMLKYGWGDDKALVRHLNTLNQVIERRHIESEQSEANGNPPTTGEPTVQVADEPSIPQRQPDSVERSISPSSNTWTPITASSSGAVVRPSAQSYTEGQFAAYLRACNIPLFPYPLNEHSRFFPPDDHLDNQDVTTTVEERPSDGTILGTQGIWARVVGSDTSSDNTGDEKPP</sequence>
<name>A0A553IBB1_9PEZI</name>
<dbReference type="AlphaFoldDB" id="A0A553IBB1"/>
<comment type="caution">
    <text evidence="2">The sequence shown here is derived from an EMBL/GenBank/DDBJ whole genome shotgun (WGS) entry which is preliminary data.</text>
</comment>
<dbReference type="Proteomes" id="UP000319160">
    <property type="component" value="Unassembled WGS sequence"/>
</dbReference>
<organism evidence="2 3">
    <name type="scientific">Xylaria flabelliformis</name>
    <dbReference type="NCBI Taxonomy" id="2512241"/>
    <lineage>
        <taxon>Eukaryota</taxon>
        <taxon>Fungi</taxon>
        <taxon>Dikarya</taxon>
        <taxon>Ascomycota</taxon>
        <taxon>Pezizomycotina</taxon>
        <taxon>Sordariomycetes</taxon>
        <taxon>Xylariomycetidae</taxon>
        <taxon>Xylariales</taxon>
        <taxon>Xylariaceae</taxon>
        <taxon>Xylaria</taxon>
    </lineage>
</organism>
<keyword evidence="3" id="KW-1185">Reference proteome</keyword>
<feature type="compositionally biased region" description="Polar residues" evidence="1">
    <location>
        <begin position="89"/>
        <end position="114"/>
    </location>
</feature>
<protein>
    <submittedName>
        <fullName evidence="2">Uncharacterized protein</fullName>
    </submittedName>
</protein>
<feature type="region of interest" description="Disordered" evidence="1">
    <location>
        <begin position="61"/>
        <end position="114"/>
    </location>
</feature>
<reference evidence="3" key="1">
    <citation type="submission" date="2019-06" db="EMBL/GenBank/DDBJ databases">
        <title>Draft genome sequence of the griseofulvin-producing fungus Xylaria cubensis strain G536.</title>
        <authorList>
            <person name="Mead M.E."/>
            <person name="Raja H.A."/>
            <person name="Steenwyk J.L."/>
            <person name="Knowles S.L."/>
            <person name="Oberlies N.H."/>
            <person name="Rokas A."/>
        </authorList>
    </citation>
    <scope>NUCLEOTIDE SEQUENCE [LARGE SCALE GENOMIC DNA]</scope>
    <source>
        <strain evidence="3">G536</strain>
    </source>
</reference>